<dbReference type="Proteomes" id="UP000191522">
    <property type="component" value="Unassembled WGS sequence"/>
</dbReference>
<protein>
    <recommendedName>
        <fullName evidence="4">SNF2 N-terminal domain-containing protein</fullName>
    </recommendedName>
</protein>
<name>A0A1V6NNU6_PENDC</name>
<dbReference type="STRING" id="69771.A0A1V6NNU6"/>
<evidence type="ECO:0000313" key="3">
    <source>
        <dbReference type="Proteomes" id="UP000191522"/>
    </source>
</evidence>
<proteinExistence type="predicted"/>
<evidence type="ECO:0008006" key="4">
    <source>
        <dbReference type="Google" id="ProtNLM"/>
    </source>
</evidence>
<gene>
    <name evidence="2" type="ORF">PENDEC_c048G01584</name>
</gene>
<dbReference type="AlphaFoldDB" id="A0A1V6NNU6"/>
<organism evidence="2 3">
    <name type="scientific">Penicillium decumbens</name>
    <dbReference type="NCBI Taxonomy" id="69771"/>
    <lineage>
        <taxon>Eukaryota</taxon>
        <taxon>Fungi</taxon>
        <taxon>Dikarya</taxon>
        <taxon>Ascomycota</taxon>
        <taxon>Pezizomycotina</taxon>
        <taxon>Eurotiomycetes</taxon>
        <taxon>Eurotiomycetidae</taxon>
        <taxon>Eurotiales</taxon>
        <taxon>Aspergillaceae</taxon>
        <taxon>Penicillium</taxon>
    </lineage>
</organism>
<evidence type="ECO:0000256" key="1">
    <source>
        <dbReference type="SAM" id="MobiDB-lite"/>
    </source>
</evidence>
<feature type="region of interest" description="Disordered" evidence="1">
    <location>
        <begin position="281"/>
        <end position="305"/>
    </location>
</feature>
<sequence length="585" mass="65565">MAQYAIRQQFAHGRRHLDELEAAFDPHESWPQSENDDDDDDELEKFKYRKRMCWCLVRLKNALKNYAGFSDEENAYMSSLQWDEVEGNFDIKFPRDEPLTYPVPVMGPLKGESPMKPFGRAWEILKYFSSVQGSRWSTRFGTAACQALMGCLGTIPRATSTEKCSGQAEENEIWIPESSLIMTYDPRVCSSAAMFWDLLRTSLNCQKLGTDLRKVVYVTYTTAGAEEGRLFSMDPWKTKWTDMKAKFNDPSNTEFLVGVKLRARSEDEMDHSILESDEVLPGLLPPMLSDSLPGSPEPEDDKEDEGLEASLPLMKRVSKDTSARAKPKVFSTKAEQLRYYDGHDVGTWKGRMNWQISTIESMPSVVRPVSRKDGVDDQFISPEAAKDLHQAHQAAHHSAEGELGTSSTRKDHILLQNAFGGTPARAGPPFDICLDLLLCEHVSGTDRYRCKLLGPSTKCDFFVYQINGAIGLLIKLLGAIDPAVLLKWASIPVDSAEAVKVKNAAAKLQHLRLHAAICADLTGFGKTKLILLTSLLYSFLADTNRPTLLLVPSALISQWTTEIETNWSYFRPILSYGEVLVNSQP</sequence>
<accession>A0A1V6NNU6</accession>
<comment type="caution">
    <text evidence="2">The sequence shown here is derived from an EMBL/GenBank/DDBJ whole genome shotgun (WGS) entry which is preliminary data.</text>
</comment>
<dbReference type="SUPFAM" id="SSF52540">
    <property type="entry name" value="P-loop containing nucleoside triphosphate hydrolases"/>
    <property type="match status" value="1"/>
</dbReference>
<keyword evidence="3" id="KW-1185">Reference proteome</keyword>
<dbReference type="OrthoDB" id="3801254at2759"/>
<dbReference type="InterPro" id="IPR027417">
    <property type="entry name" value="P-loop_NTPase"/>
</dbReference>
<dbReference type="EMBL" id="MDYL01000048">
    <property type="protein sequence ID" value="OQD66320.1"/>
    <property type="molecule type" value="Genomic_DNA"/>
</dbReference>
<evidence type="ECO:0000313" key="2">
    <source>
        <dbReference type="EMBL" id="OQD66320.1"/>
    </source>
</evidence>
<reference evidence="3" key="1">
    <citation type="journal article" date="2017" name="Nat. Microbiol.">
        <title>Global analysis of biosynthetic gene clusters reveals vast potential of secondary metabolite production in Penicillium species.</title>
        <authorList>
            <person name="Nielsen J.C."/>
            <person name="Grijseels S."/>
            <person name="Prigent S."/>
            <person name="Ji B."/>
            <person name="Dainat J."/>
            <person name="Nielsen K.F."/>
            <person name="Frisvad J.C."/>
            <person name="Workman M."/>
            <person name="Nielsen J."/>
        </authorList>
    </citation>
    <scope>NUCLEOTIDE SEQUENCE [LARGE SCALE GENOMIC DNA]</scope>
    <source>
        <strain evidence="3">IBT 11843</strain>
    </source>
</reference>